<evidence type="ECO:0000256" key="1">
    <source>
        <dbReference type="ARBA" id="ARBA00005801"/>
    </source>
</evidence>
<dbReference type="EMBL" id="CP033464">
    <property type="protein sequence ID" value="QDX93082.1"/>
    <property type="molecule type" value="Genomic_DNA"/>
</dbReference>
<proteinExistence type="inferred from homology"/>
<name>A0A518V7Y5_BRELA</name>
<evidence type="ECO:0000259" key="3">
    <source>
        <dbReference type="Pfam" id="PF01478"/>
    </source>
</evidence>
<evidence type="ECO:0000256" key="2">
    <source>
        <dbReference type="SAM" id="Phobius"/>
    </source>
</evidence>
<feature type="transmembrane region" description="Helical" evidence="2">
    <location>
        <begin position="40"/>
        <end position="60"/>
    </location>
</feature>
<keyword evidence="5" id="KW-1185">Reference proteome</keyword>
<organism evidence="4 5">
    <name type="scientific">Brevibacillus laterosporus</name>
    <name type="common">Bacillus laterosporus</name>
    <dbReference type="NCBI Taxonomy" id="1465"/>
    <lineage>
        <taxon>Bacteria</taxon>
        <taxon>Bacillati</taxon>
        <taxon>Bacillota</taxon>
        <taxon>Bacilli</taxon>
        <taxon>Bacillales</taxon>
        <taxon>Paenibacillaceae</taxon>
        <taxon>Brevibacillus</taxon>
    </lineage>
</organism>
<dbReference type="OrthoDB" id="9789291at2"/>
<accession>A0A518V7Y5</accession>
<reference evidence="4 5" key="1">
    <citation type="submission" date="2018-11" db="EMBL/GenBank/DDBJ databases">
        <title>Phylogenetic determinants of toxin gene distribution in genomes of Brevibacillus laterosporus.</title>
        <authorList>
            <person name="Glare T.R."/>
            <person name="Durrant A."/>
            <person name="Berry C."/>
            <person name="Palma L."/>
            <person name="Ormskirk M."/>
            <person name="Cox M.O."/>
        </authorList>
    </citation>
    <scope>NUCLEOTIDE SEQUENCE [LARGE SCALE GENOMIC DNA]</scope>
    <source>
        <strain evidence="4 5">1821L</strain>
    </source>
</reference>
<gene>
    <name evidence="4" type="ORF">EEL30_12670</name>
</gene>
<feature type="domain" description="Prepilin type IV endopeptidase peptidase" evidence="3">
    <location>
        <begin position="23"/>
        <end position="127"/>
    </location>
</feature>
<protein>
    <submittedName>
        <fullName evidence="4">Prepilin peptidase</fullName>
    </submittedName>
</protein>
<evidence type="ECO:0000313" key="4">
    <source>
        <dbReference type="EMBL" id="QDX93082.1"/>
    </source>
</evidence>
<dbReference type="InterPro" id="IPR000045">
    <property type="entry name" value="Prepilin_IV_endopep_pep"/>
</dbReference>
<dbReference type="InterPro" id="IPR050882">
    <property type="entry name" value="Prepilin_peptidase/N-MTase"/>
</dbReference>
<comment type="similarity">
    <text evidence="1">Belongs to the peptidase A24 family.</text>
</comment>
<keyword evidence="2" id="KW-0812">Transmembrane</keyword>
<dbReference type="PANTHER" id="PTHR30487:SF0">
    <property type="entry name" value="PREPILIN LEADER PEPTIDASE_N-METHYLTRANSFERASE-RELATED"/>
    <property type="match status" value="1"/>
</dbReference>
<dbReference type="GO" id="GO:0006465">
    <property type="term" value="P:signal peptide processing"/>
    <property type="evidence" value="ECO:0007669"/>
    <property type="project" value="TreeGrafter"/>
</dbReference>
<feature type="transmembrane region" description="Helical" evidence="2">
    <location>
        <begin position="66"/>
        <end position="87"/>
    </location>
</feature>
<keyword evidence="2" id="KW-1133">Transmembrane helix</keyword>
<dbReference type="PANTHER" id="PTHR30487">
    <property type="entry name" value="TYPE 4 PREPILIN-LIKE PROTEINS LEADER PEPTIDE-PROCESSING ENZYME"/>
    <property type="match status" value="1"/>
</dbReference>
<dbReference type="Gene3D" id="1.20.120.1220">
    <property type="match status" value="1"/>
</dbReference>
<keyword evidence="2" id="KW-0472">Membrane</keyword>
<dbReference type="Proteomes" id="UP000319432">
    <property type="component" value="Chromosome"/>
</dbReference>
<dbReference type="GO" id="GO:0005886">
    <property type="term" value="C:plasma membrane"/>
    <property type="evidence" value="ECO:0007669"/>
    <property type="project" value="TreeGrafter"/>
</dbReference>
<sequence>MDQWNWYTMIMAGADIELLVSWLCGALLGVLCLTDSRKRLIPNVMVWPAWLVFLWIRLMFPLKGETFATHVVAMVFAFALLYMTAIATKGGVGGGDIKLASLLGLVVGKTYIIALLLVAGICAITLVILLGRQTRMKQEGIPFACCLTVGWFLTYVGKVDVLQGYITFFLP</sequence>
<feature type="transmembrane region" description="Helical" evidence="2">
    <location>
        <begin position="99"/>
        <end position="128"/>
    </location>
</feature>
<dbReference type="Pfam" id="PF01478">
    <property type="entry name" value="Peptidase_A24"/>
    <property type="match status" value="1"/>
</dbReference>
<evidence type="ECO:0000313" key="5">
    <source>
        <dbReference type="Proteomes" id="UP000319432"/>
    </source>
</evidence>
<dbReference type="AlphaFoldDB" id="A0A518V7Y5"/>
<feature type="transmembrane region" description="Helical" evidence="2">
    <location>
        <begin position="6"/>
        <end position="33"/>
    </location>
</feature>
<dbReference type="GO" id="GO:0004190">
    <property type="term" value="F:aspartic-type endopeptidase activity"/>
    <property type="evidence" value="ECO:0007669"/>
    <property type="project" value="InterPro"/>
</dbReference>